<dbReference type="Proteomes" id="UP000239649">
    <property type="component" value="Unassembled WGS sequence"/>
</dbReference>
<comment type="caution">
    <text evidence="2">The sequence shown here is derived from an EMBL/GenBank/DDBJ whole genome shotgun (WGS) entry which is preliminary data.</text>
</comment>
<feature type="region of interest" description="Disordered" evidence="1">
    <location>
        <begin position="296"/>
        <end position="333"/>
    </location>
</feature>
<proteinExistence type="predicted"/>
<protein>
    <submittedName>
        <fullName evidence="2">Uncharacterized protein</fullName>
    </submittedName>
</protein>
<evidence type="ECO:0000313" key="2">
    <source>
        <dbReference type="EMBL" id="PSC74021.1"/>
    </source>
</evidence>
<evidence type="ECO:0000256" key="1">
    <source>
        <dbReference type="SAM" id="MobiDB-lite"/>
    </source>
</evidence>
<name>A0A2P6VIU5_9CHLO</name>
<organism evidence="2 3">
    <name type="scientific">Micractinium conductrix</name>
    <dbReference type="NCBI Taxonomy" id="554055"/>
    <lineage>
        <taxon>Eukaryota</taxon>
        <taxon>Viridiplantae</taxon>
        <taxon>Chlorophyta</taxon>
        <taxon>core chlorophytes</taxon>
        <taxon>Trebouxiophyceae</taxon>
        <taxon>Chlorellales</taxon>
        <taxon>Chlorellaceae</taxon>
        <taxon>Chlorella clade</taxon>
        <taxon>Micractinium</taxon>
    </lineage>
</organism>
<dbReference type="EMBL" id="LHPF02000005">
    <property type="protein sequence ID" value="PSC74021.1"/>
    <property type="molecule type" value="Genomic_DNA"/>
</dbReference>
<sequence length="448" mass="44713">MGDSKRSGIMDGAPPPAPPGTGSNGGGGGGAGAGAGAGARTGGSAGKPPALLHNPYAPHSLVPPAAPHRLAQEDPTAAFLAAPPPPPVGARSLQAAMLPPGEQLSAASGSVSRDLLGSLFSGPSLEQRLLRRVVASMQERRCGRLPRAAALPVAPPALARLWSPYLLPAAEDQLRDIVRRKSQYSKFIALLAQRSALYAEQISALLTATPGGDQPPFLAHAPSSGGAGRPTRHAGAALAGQTRRRAELAAVAELTRQGAVARDGAARGAAQPKHDPVNCQVAACRRCAYQERLRKRKEGMAARPGQPAAQPLQKAPPKQHKAPQQRAAAGGGGGGAAAAAALHVTHPALGEQVCTAICDAVGSGGTAAAARGAMAAWLVEAGCSTPAQVAQVLDGSQQVWGMALGATNDSGAKLVHWVQLLGCCKQLAAGGGGGSGAAAGGGGRRRAA</sequence>
<feature type="compositionally biased region" description="Low complexity" evidence="1">
    <location>
        <begin position="304"/>
        <end position="316"/>
    </location>
</feature>
<reference evidence="2 3" key="1">
    <citation type="journal article" date="2018" name="Plant J.">
        <title>Genome sequences of Chlorella sorokiniana UTEX 1602 and Micractinium conductrix SAG 241.80: implications to maltose excretion by a green alga.</title>
        <authorList>
            <person name="Arriola M.B."/>
            <person name="Velmurugan N."/>
            <person name="Zhang Y."/>
            <person name="Plunkett M.H."/>
            <person name="Hondzo H."/>
            <person name="Barney B.M."/>
        </authorList>
    </citation>
    <scope>NUCLEOTIDE SEQUENCE [LARGE SCALE GENOMIC DNA]</scope>
    <source>
        <strain evidence="2 3">SAG 241.80</strain>
    </source>
</reference>
<gene>
    <name evidence="2" type="ORF">C2E20_2592</name>
</gene>
<evidence type="ECO:0000313" key="3">
    <source>
        <dbReference type="Proteomes" id="UP000239649"/>
    </source>
</evidence>
<accession>A0A2P6VIU5</accession>
<keyword evidence="3" id="KW-1185">Reference proteome</keyword>
<dbReference type="OrthoDB" id="10671947at2759"/>
<feature type="compositionally biased region" description="Gly residues" evidence="1">
    <location>
        <begin position="22"/>
        <end position="45"/>
    </location>
</feature>
<dbReference type="AlphaFoldDB" id="A0A2P6VIU5"/>
<feature type="region of interest" description="Disordered" evidence="1">
    <location>
        <begin position="1"/>
        <end position="67"/>
    </location>
</feature>